<dbReference type="PANTHER" id="PTHR24006:SF915">
    <property type="entry name" value="UBIQUITIN CARBOXYL-TERMINAL HYDROLASE-RELATED"/>
    <property type="match status" value="1"/>
</dbReference>
<gene>
    <name evidence="2" type="ORF">FQN60_015046</name>
</gene>
<proteinExistence type="predicted"/>
<evidence type="ECO:0000259" key="1">
    <source>
        <dbReference type="PROSITE" id="PS50235"/>
    </source>
</evidence>
<name>A0A5J5CP25_9PERO</name>
<accession>A0A5J5CP25</accession>
<sequence length="365" mass="41195">MEVEFKGLTEEEENMSLLPAVPKKQIECALSTPKTLRQQLIKYLGFPNPTQICYLNSCLQSLLTLKDFVKAISRQEEVWRLIPEAALVRSFMAIKVSHFSGDASHKIRLLNAFKMTIWSPVFWDLHQKDAHEFLTSMLEQIRSLSPRLQMMAASLGRSYSCPVEDHMVFKMVNTRTCKRCVVGSSREEEFTNLSLDLVPGGGTMEQMLQLYLMEKELEYNCECGATTSGQCSSFLTLPKVLVLHLKRFNFTPSFQITKVHDPIVLQRELVVSSNQAGCCYSLVSTINHISPTARSGHYICDGVDPDVGQKDPTDRWFTYNDAEVTETSGGSVIRWWDAQRAKPIGRDLNIPNIVSGSGWGPEDQT</sequence>
<dbReference type="InterPro" id="IPR028889">
    <property type="entry name" value="USP"/>
</dbReference>
<keyword evidence="3" id="KW-1185">Reference proteome</keyword>
<dbReference type="EMBL" id="VOFY01000017">
    <property type="protein sequence ID" value="KAA8583838.1"/>
    <property type="molecule type" value="Genomic_DNA"/>
</dbReference>
<dbReference type="SUPFAM" id="SSF54001">
    <property type="entry name" value="Cysteine proteinases"/>
    <property type="match status" value="1"/>
</dbReference>
<dbReference type="Pfam" id="PF00443">
    <property type="entry name" value="UCH"/>
    <property type="match status" value="1"/>
</dbReference>
<dbReference type="InterPro" id="IPR038765">
    <property type="entry name" value="Papain-like_cys_pep_sf"/>
</dbReference>
<organism evidence="2 3">
    <name type="scientific">Etheostoma spectabile</name>
    <name type="common">orangethroat darter</name>
    <dbReference type="NCBI Taxonomy" id="54343"/>
    <lineage>
        <taxon>Eukaryota</taxon>
        <taxon>Metazoa</taxon>
        <taxon>Chordata</taxon>
        <taxon>Craniata</taxon>
        <taxon>Vertebrata</taxon>
        <taxon>Euteleostomi</taxon>
        <taxon>Actinopterygii</taxon>
        <taxon>Neopterygii</taxon>
        <taxon>Teleostei</taxon>
        <taxon>Neoteleostei</taxon>
        <taxon>Acanthomorphata</taxon>
        <taxon>Eupercaria</taxon>
        <taxon>Perciformes</taxon>
        <taxon>Percoidei</taxon>
        <taxon>Percidae</taxon>
        <taxon>Etheostomatinae</taxon>
        <taxon>Etheostoma</taxon>
    </lineage>
</organism>
<dbReference type="AlphaFoldDB" id="A0A5J5CP25"/>
<dbReference type="PROSITE" id="PS50235">
    <property type="entry name" value="USP_3"/>
    <property type="match status" value="1"/>
</dbReference>
<reference evidence="2 3" key="1">
    <citation type="submission" date="2019-08" db="EMBL/GenBank/DDBJ databases">
        <title>A chromosome-level genome assembly, high-density linkage maps, and genome scans reveal the genomic architecture of hybrid incompatibilities underlying speciation via character displacement in darters (Percidae: Etheostominae).</title>
        <authorList>
            <person name="Moran R.L."/>
            <person name="Catchen J.M."/>
            <person name="Fuller R.C."/>
        </authorList>
    </citation>
    <scope>NUCLEOTIDE SEQUENCE [LARGE SCALE GENOMIC DNA]</scope>
    <source>
        <strain evidence="2">EspeVRDwgs_2016</strain>
        <tissue evidence="2">Muscle</tissue>
    </source>
</reference>
<evidence type="ECO:0000313" key="2">
    <source>
        <dbReference type="EMBL" id="KAA8583838.1"/>
    </source>
</evidence>
<evidence type="ECO:0000313" key="3">
    <source>
        <dbReference type="Proteomes" id="UP000327493"/>
    </source>
</evidence>
<feature type="domain" description="USP" evidence="1">
    <location>
        <begin position="44"/>
        <end position="341"/>
    </location>
</feature>
<dbReference type="Gene3D" id="3.90.70.10">
    <property type="entry name" value="Cysteine proteinases"/>
    <property type="match status" value="1"/>
</dbReference>
<dbReference type="InterPro" id="IPR050164">
    <property type="entry name" value="Peptidase_C19"/>
</dbReference>
<protein>
    <recommendedName>
        <fullName evidence="1">USP domain-containing protein</fullName>
    </recommendedName>
</protein>
<dbReference type="PANTHER" id="PTHR24006">
    <property type="entry name" value="UBIQUITIN CARBOXYL-TERMINAL HYDROLASE"/>
    <property type="match status" value="1"/>
</dbReference>
<dbReference type="GO" id="GO:0004843">
    <property type="term" value="F:cysteine-type deubiquitinase activity"/>
    <property type="evidence" value="ECO:0007669"/>
    <property type="project" value="InterPro"/>
</dbReference>
<dbReference type="GO" id="GO:0000082">
    <property type="term" value="P:G1/S transition of mitotic cell cycle"/>
    <property type="evidence" value="ECO:0007669"/>
    <property type="project" value="TreeGrafter"/>
</dbReference>
<dbReference type="GO" id="GO:0005634">
    <property type="term" value="C:nucleus"/>
    <property type="evidence" value="ECO:0007669"/>
    <property type="project" value="TreeGrafter"/>
</dbReference>
<comment type="caution">
    <text evidence="2">The sequence shown here is derived from an EMBL/GenBank/DDBJ whole genome shotgun (WGS) entry which is preliminary data.</text>
</comment>
<dbReference type="CDD" id="cd02257">
    <property type="entry name" value="Peptidase_C19"/>
    <property type="match status" value="1"/>
</dbReference>
<dbReference type="InterPro" id="IPR001394">
    <property type="entry name" value="Peptidase_C19_UCH"/>
</dbReference>
<dbReference type="GO" id="GO:0005829">
    <property type="term" value="C:cytosol"/>
    <property type="evidence" value="ECO:0007669"/>
    <property type="project" value="TreeGrafter"/>
</dbReference>
<dbReference type="GO" id="GO:0016579">
    <property type="term" value="P:protein deubiquitination"/>
    <property type="evidence" value="ECO:0007669"/>
    <property type="project" value="InterPro"/>
</dbReference>
<dbReference type="Proteomes" id="UP000327493">
    <property type="component" value="Chromosome 17"/>
</dbReference>